<reference evidence="2" key="2">
    <citation type="submission" date="2017-06" db="EMBL/GenBank/DDBJ databases">
        <title>WGS assembly of Brachypodium distachyon.</title>
        <authorList>
            <consortium name="The International Brachypodium Initiative"/>
            <person name="Lucas S."/>
            <person name="Harmon-Smith M."/>
            <person name="Lail K."/>
            <person name="Tice H."/>
            <person name="Grimwood J."/>
            <person name="Bruce D."/>
            <person name="Barry K."/>
            <person name="Shu S."/>
            <person name="Lindquist E."/>
            <person name="Wang M."/>
            <person name="Pitluck S."/>
            <person name="Vogel J.P."/>
            <person name="Garvin D.F."/>
            <person name="Mockler T.C."/>
            <person name="Schmutz J."/>
            <person name="Rokhsar D."/>
            <person name="Bevan M.W."/>
        </authorList>
    </citation>
    <scope>NUCLEOTIDE SEQUENCE</scope>
    <source>
        <strain evidence="2">Bd21</strain>
    </source>
</reference>
<dbReference type="AlphaFoldDB" id="A0A0Q3ED34"/>
<accession>A0A0Q3ED34</accession>
<reference evidence="3" key="3">
    <citation type="submission" date="2018-08" db="UniProtKB">
        <authorList>
            <consortium name="EnsemblPlants"/>
        </authorList>
    </citation>
    <scope>IDENTIFICATION</scope>
    <source>
        <strain evidence="3">cv. Bd21</strain>
    </source>
</reference>
<dbReference type="InParanoid" id="A0A0Q3ED34"/>
<evidence type="ECO:0000256" key="1">
    <source>
        <dbReference type="SAM" id="MobiDB-lite"/>
    </source>
</evidence>
<evidence type="ECO:0000313" key="2">
    <source>
        <dbReference type="EMBL" id="KQJ84332.1"/>
    </source>
</evidence>
<dbReference type="Proteomes" id="UP000008810">
    <property type="component" value="Chromosome 5"/>
</dbReference>
<feature type="region of interest" description="Disordered" evidence="1">
    <location>
        <begin position="110"/>
        <end position="129"/>
    </location>
</feature>
<dbReference type="EnsemblPlants" id="KQJ84332">
    <property type="protein sequence ID" value="KQJ84332"/>
    <property type="gene ID" value="BRADI_5g20171v3"/>
</dbReference>
<evidence type="ECO:0000313" key="3">
    <source>
        <dbReference type="EnsemblPlants" id="KQJ84332"/>
    </source>
</evidence>
<organism evidence="2">
    <name type="scientific">Brachypodium distachyon</name>
    <name type="common">Purple false brome</name>
    <name type="synonym">Trachynia distachya</name>
    <dbReference type="NCBI Taxonomy" id="15368"/>
    <lineage>
        <taxon>Eukaryota</taxon>
        <taxon>Viridiplantae</taxon>
        <taxon>Streptophyta</taxon>
        <taxon>Embryophyta</taxon>
        <taxon>Tracheophyta</taxon>
        <taxon>Spermatophyta</taxon>
        <taxon>Magnoliopsida</taxon>
        <taxon>Liliopsida</taxon>
        <taxon>Poales</taxon>
        <taxon>Poaceae</taxon>
        <taxon>BOP clade</taxon>
        <taxon>Pooideae</taxon>
        <taxon>Stipodae</taxon>
        <taxon>Brachypodieae</taxon>
        <taxon>Brachypodium</taxon>
    </lineage>
</organism>
<gene>
    <name evidence="2" type="ORF">BRADI_5g20171v3</name>
</gene>
<name>A0A0Q3ED34_BRADI</name>
<reference evidence="2 3" key="1">
    <citation type="journal article" date="2010" name="Nature">
        <title>Genome sequencing and analysis of the model grass Brachypodium distachyon.</title>
        <authorList>
            <consortium name="International Brachypodium Initiative"/>
        </authorList>
    </citation>
    <scope>NUCLEOTIDE SEQUENCE [LARGE SCALE GENOMIC DNA]</scope>
    <source>
        <strain evidence="2 3">Bd21</strain>
    </source>
</reference>
<sequence length="167" mass="18231">MWGGGGGGGDQRLQNGQVNSVRFVRDAEMIDQLTGVDNTDVGEEEDYDEEEFARGCGLNTQQIKDLDNVDLEDDNEGVVSIAETPLTEAQNPIKPTYSAVLMSAQKMVPMAGGKENRGKARGVIEENERRSERNIRLGEQNVVDRAVDRTKYKNLETAKVLGGSAEG</sequence>
<feature type="compositionally biased region" description="Basic and acidic residues" evidence="1">
    <location>
        <begin position="114"/>
        <end position="129"/>
    </location>
</feature>
<dbReference type="EMBL" id="CM000884">
    <property type="protein sequence ID" value="KQJ84332.1"/>
    <property type="molecule type" value="Genomic_DNA"/>
</dbReference>
<keyword evidence="4" id="KW-1185">Reference proteome</keyword>
<protein>
    <submittedName>
        <fullName evidence="2 3">Uncharacterized protein</fullName>
    </submittedName>
</protein>
<dbReference type="Gramene" id="KQJ84332">
    <property type="protein sequence ID" value="KQJ84332"/>
    <property type="gene ID" value="BRADI_5g20171v3"/>
</dbReference>
<proteinExistence type="predicted"/>
<evidence type="ECO:0000313" key="4">
    <source>
        <dbReference type="Proteomes" id="UP000008810"/>
    </source>
</evidence>